<evidence type="ECO:0000256" key="3">
    <source>
        <dbReference type="ARBA" id="ARBA00023125"/>
    </source>
</evidence>
<evidence type="ECO:0000256" key="4">
    <source>
        <dbReference type="PROSITE-ProRule" id="PRU00182"/>
    </source>
</evidence>
<dbReference type="PROSITE" id="PS50889">
    <property type="entry name" value="S4"/>
    <property type="match status" value="1"/>
</dbReference>
<dbReference type="GO" id="GO:0003727">
    <property type="term" value="F:single-stranded RNA binding"/>
    <property type="evidence" value="ECO:0007669"/>
    <property type="project" value="InterPro"/>
</dbReference>
<dbReference type="OrthoDB" id="9797176at2"/>
<protein>
    <submittedName>
        <fullName evidence="7">Heat shock protein Hsp15</fullName>
    </submittedName>
</protein>
<dbReference type="RefSeq" id="WP_090247638.1">
    <property type="nucleotide sequence ID" value="NZ_FPAS01000002.1"/>
</dbReference>
<comment type="similarity">
    <text evidence="1">Belongs to the HSP15 family.</text>
</comment>
<feature type="region of interest" description="Disordered" evidence="5">
    <location>
        <begin position="102"/>
        <end position="124"/>
    </location>
</feature>
<dbReference type="SMART" id="SM00363">
    <property type="entry name" value="S4"/>
    <property type="match status" value="1"/>
</dbReference>
<reference evidence="7 8" key="1">
    <citation type="submission" date="2016-10" db="EMBL/GenBank/DDBJ databases">
        <authorList>
            <person name="de Groot N.N."/>
        </authorList>
    </citation>
    <scope>NUCLEOTIDE SEQUENCE [LARGE SCALE GENOMIC DNA]</scope>
    <source>
        <strain evidence="7 8">CGMCC 1.7005</strain>
    </source>
</reference>
<evidence type="ECO:0000313" key="7">
    <source>
        <dbReference type="EMBL" id="SFT62395.1"/>
    </source>
</evidence>
<dbReference type="Gene3D" id="3.10.290.10">
    <property type="entry name" value="RNA-binding S4 domain"/>
    <property type="match status" value="1"/>
</dbReference>
<evidence type="ECO:0000256" key="2">
    <source>
        <dbReference type="ARBA" id="ARBA00022884"/>
    </source>
</evidence>
<keyword evidence="7" id="KW-0346">Stress response</keyword>
<dbReference type="InterPro" id="IPR025708">
    <property type="entry name" value="HSP15"/>
</dbReference>
<keyword evidence="3" id="KW-0238">DNA-binding</keyword>
<accession>A0A1I6ZIG4</accession>
<dbReference type="InterPro" id="IPR036986">
    <property type="entry name" value="S4_RNA-bd_sf"/>
</dbReference>
<dbReference type="Proteomes" id="UP000236454">
    <property type="component" value="Unassembled WGS sequence"/>
</dbReference>
<dbReference type="CDD" id="cd00165">
    <property type="entry name" value="S4"/>
    <property type="match status" value="1"/>
</dbReference>
<dbReference type="GO" id="GO:0034605">
    <property type="term" value="P:cellular response to heat"/>
    <property type="evidence" value="ECO:0007669"/>
    <property type="project" value="InterPro"/>
</dbReference>
<keyword evidence="8" id="KW-1185">Reference proteome</keyword>
<dbReference type="AlphaFoldDB" id="A0A1I6ZIG4"/>
<evidence type="ECO:0000259" key="6">
    <source>
        <dbReference type="SMART" id="SM00363"/>
    </source>
</evidence>
<dbReference type="SUPFAM" id="SSF55174">
    <property type="entry name" value="Alpha-L RNA-binding motif"/>
    <property type="match status" value="1"/>
</dbReference>
<dbReference type="GO" id="GO:0043023">
    <property type="term" value="F:ribosomal large subunit binding"/>
    <property type="evidence" value="ECO:0007669"/>
    <property type="project" value="InterPro"/>
</dbReference>
<dbReference type="Pfam" id="PF01479">
    <property type="entry name" value="S4"/>
    <property type="match status" value="1"/>
</dbReference>
<sequence>MGVRVDKFVWCVRLAKTRSIATEMVKKGKVRVNDEGIKPSKDIKGGDVISITKHNAVFKYRVKELLDKRVGAKLVENHIQDITSPVELEKFKTYQEAQKTYRNYGTGKPSKKDRRDLEDYLSWD</sequence>
<gene>
    <name evidence="7" type="ORF">SAMN05216474_1383</name>
</gene>
<evidence type="ECO:0000256" key="1">
    <source>
        <dbReference type="ARBA" id="ARBA00008396"/>
    </source>
</evidence>
<proteinExistence type="inferred from homology"/>
<keyword evidence="2 4" id="KW-0694">RNA-binding</keyword>
<evidence type="ECO:0000256" key="5">
    <source>
        <dbReference type="SAM" id="MobiDB-lite"/>
    </source>
</evidence>
<dbReference type="EMBL" id="FPAS01000002">
    <property type="protein sequence ID" value="SFT62395.1"/>
    <property type="molecule type" value="Genomic_DNA"/>
</dbReference>
<dbReference type="STRING" id="477690.SAMN05216474_1383"/>
<name>A0A1I6ZIG4_9FLAO</name>
<organism evidence="7 8">
    <name type="scientific">Lishizhenia tianjinensis</name>
    <dbReference type="NCBI Taxonomy" id="477690"/>
    <lineage>
        <taxon>Bacteria</taxon>
        <taxon>Pseudomonadati</taxon>
        <taxon>Bacteroidota</taxon>
        <taxon>Flavobacteriia</taxon>
        <taxon>Flavobacteriales</taxon>
        <taxon>Crocinitomicaceae</taxon>
        <taxon>Lishizhenia</taxon>
    </lineage>
</organism>
<feature type="domain" description="RNA-binding S4" evidence="6">
    <location>
        <begin position="3"/>
        <end position="62"/>
    </location>
</feature>
<dbReference type="GO" id="GO:0003677">
    <property type="term" value="F:DNA binding"/>
    <property type="evidence" value="ECO:0007669"/>
    <property type="project" value="UniProtKB-KW"/>
</dbReference>
<dbReference type="PIRSF" id="PIRSF016821">
    <property type="entry name" value="HSP15"/>
    <property type="match status" value="1"/>
</dbReference>
<evidence type="ECO:0000313" key="8">
    <source>
        <dbReference type="Proteomes" id="UP000236454"/>
    </source>
</evidence>
<dbReference type="InterPro" id="IPR002942">
    <property type="entry name" value="S4_RNA-bd"/>
</dbReference>